<dbReference type="InterPro" id="IPR050629">
    <property type="entry name" value="STE20/SPS1-PAK"/>
</dbReference>
<evidence type="ECO:0000256" key="10">
    <source>
        <dbReference type="PROSITE-ProRule" id="PRU10141"/>
    </source>
</evidence>
<organism evidence="13 14">
    <name type="scientific">Triparma columacea</name>
    <dbReference type="NCBI Taxonomy" id="722753"/>
    <lineage>
        <taxon>Eukaryota</taxon>
        <taxon>Sar</taxon>
        <taxon>Stramenopiles</taxon>
        <taxon>Ochrophyta</taxon>
        <taxon>Bolidophyceae</taxon>
        <taxon>Parmales</taxon>
        <taxon>Triparmaceae</taxon>
        <taxon>Triparma</taxon>
    </lineage>
</organism>
<dbReference type="Gene3D" id="1.10.510.10">
    <property type="entry name" value="Transferase(Phosphotransferase) domain 1"/>
    <property type="match status" value="1"/>
</dbReference>
<dbReference type="GO" id="GO:0005737">
    <property type="term" value="C:cytoplasm"/>
    <property type="evidence" value="ECO:0007669"/>
    <property type="project" value="TreeGrafter"/>
</dbReference>
<comment type="catalytic activity">
    <reaction evidence="8">
        <text>L-threonyl-[protein] + ATP = O-phospho-L-threonyl-[protein] + ADP + H(+)</text>
        <dbReference type="Rhea" id="RHEA:46608"/>
        <dbReference type="Rhea" id="RHEA-COMP:11060"/>
        <dbReference type="Rhea" id="RHEA-COMP:11605"/>
        <dbReference type="ChEBI" id="CHEBI:15378"/>
        <dbReference type="ChEBI" id="CHEBI:30013"/>
        <dbReference type="ChEBI" id="CHEBI:30616"/>
        <dbReference type="ChEBI" id="CHEBI:61977"/>
        <dbReference type="ChEBI" id="CHEBI:456216"/>
        <dbReference type="EC" id="2.7.11.1"/>
    </reaction>
</comment>
<dbReference type="PANTHER" id="PTHR48012">
    <property type="entry name" value="STERILE20-LIKE KINASE, ISOFORM B-RELATED"/>
    <property type="match status" value="1"/>
</dbReference>
<gene>
    <name evidence="13" type="ORF">TrCOL_g5395</name>
</gene>
<evidence type="ECO:0000256" key="8">
    <source>
        <dbReference type="ARBA" id="ARBA00047899"/>
    </source>
</evidence>
<feature type="binding site" evidence="10">
    <location>
        <position position="54"/>
    </location>
    <ligand>
        <name>ATP</name>
        <dbReference type="ChEBI" id="CHEBI:30616"/>
    </ligand>
</feature>
<comment type="caution">
    <text evidence="13">The sequence shown here is derived from an EMBL/GenBank/DDBJ whole genome shotgun (WGS) entry which is preliminary data.</text>
</comment>
<evidence type="ECO:0000256" key="11">
    <source>
        <dbReference type="SAM" id="MobiDB-lite"/>
    </source>
</evidence>
<evidence type="ECO:0000256" key="6">
    <source>
        <dbReference type="ARBA" id="ARBA00022777"/>
    </source>
</evidence>
<keyword evidence="4" id="KW-0808">Transferase</keyword>
<keyword evidence="7 10" id="KW-0067">ATP-binding</keyword>
<protein>
    <recommendedName>
        <fullName evidence="2">non-specific serine/threonine protein kinase</fullName>
        <ecNumber evidence="2">2.7.11.1</ecNumber>
    </recommendedName>
</protein>
<dbReference type="InterPro" id="IPR011009">
    <property type="entry name" value="Kinase-like_dom_sf"/>
</dbReference>
<dbReference type="GO" id="GO:0005524">
    <property type="term" value="F:ATP binding"/>
    <property type="evidence" value="ECO:0007669"/>
    <property type="project" value="UniProtKB-UniRule"/>
</dbReference>
<evidence type="ECO:0000256" key="3">
    <source>
        <dbReference type="ARBA" id="ARBA00022527"/>
    </source>
</evidence>
<evidence type="ECO:0000256" key="4">
    <source>
        <dbReference type="ARBA" id="ARBA00022679"/>
    </source>
</evidence>
<evidence type="ECO:0000256" key="2">
    <source>
        <dbReference type="ARBA" id="ARBA00012513"/>
    </source>
</evidence>
<feature type="compositionally biased region" description="Gly residues" evidence="11">
    <location>
        <begin position="296"/>
        <end position="315"/>
    </location>
</feature>
<feature type="domain" description="Protein kinase" evidence="12">
    <location>
        <begin position="20"/>
        <end position="274"/>
    </location>
</feature>
<evidence type="ECO:0000313" key="14">
    <source>
        <dbReference type="Proteomes" id="UP001165065"/>
    </source>
</evidence>
<comment type="catalytic activity">
    <reaction evidence="9">
        <text>L-seryl-[protein] + ATP = O-phospho-L-seryl-[protein] + ADP + H(+)</text>
        <dbReference type="Rhea" id="RHEA:17989"/>
        <dbReference type="Rhea" id="RHEA-COMP:9863"/>
        <dbReference type="Rhea" id="RHEA-COMP:11604"/>
        <dbReference type="ChEBI" id="CHEBI:15378"/>
        <dbReference type="ChEBI" id="CHEBI:29999"/>
        <dbReference type="ChEBI" id="CHEBI:30616"/>
        <dbReference type="ChEBI" id="CHEBI:83421"/>
        <dbReference type="ChEBI" id="CHEBI:456216"/>
        <dbReference type="EC" id="2.7.11.1"/>
    </reaction>
</comment>
<dbReference type="PROSITE" id="PS50011">
    <property type="entry name" value="PROTEIN_KINASE_DOM"/>
    <property type="match status" value="1"/>
</dbReference>
<sequence>MASAMKLPHCLSIPNTRISYVLEEELGRGSFGVVYKASGRVGQGDGMGGWVAVKCVDLESTADDLEDIQREITMLSMISCPYLTTYHGSYAVGECLWIITEYVDGGSFGGGRKVGVEGAAWVLAGLLKAIKYLHGERRIHRDVKGANVLVGREGEVKLCDFGVAAQLTDTITKRRTFIGTPYWMAPEVIRQSKYDETADIWSIGITAIEIIRGSPPFGNVHPVKALFAIPKNSPPRLKEGEGGDGGMDDFVEKCLQMEPGDRWDAGRLLEHRFIKGAGEKGRLEVGREAGERDGVGAVGEGKGSGGGVGADGGADGQAPTIIQQNKKKGGRAHGRIKSSASLTRTGRGVTDDKFWVYDEEEGRGSEGGNDAWVELSSAYRSTIEPAVKSIGAVDGDVEEGIRMLRKAFENLDRVTGGKSSEVFMTQVVENIVNGEGEGDDG</sequence>
<dbReference type="EMBL" id="BRYA01001467">
    <property type="protein sequence ID" value="GMI44057.1"/>
    <property type="molecule type" value="Genomic_DNA"/>
</dbReference>
<evidence type="ECO:0000256" key="5">
    <source>
        <dbReference type="ARBA" id="ARBA00022741"/>
    </source>
</evidence>
<feature type="region of interest" description="Disordered" evidence="11">
    <location>
        <begin position="288"/>
        <end position="344"/>
    </location>
</feature>
<evidence type="ECO:0000256" key="9">
    <source>
        <dbReference type="ARBA" id="ARBA00048679"/>
    </source>
</evidence>
<dbReference type="PANTHER" id="PTHR48012:SF10">
    <property type="entry name" value="FI20177P1"/>
    <property type="match status" value="1"/>
</dbReference>
<dbReference type="GO" id="GO:0004674">
    <property type="term" value="F:protein serine/threonine kinase activity"/>
    <property type="evidence" value="ECO:0007669"/>
    <property type="project" value="UniProtKB-KW"/>
</dbReference>
<dbReference type="Proteomes" id="UP001165065">
    <property type="component" value="Unassembled WGS sequence"/>
</dbReference>
<keyword evidence="3" id="KW-0723">Serine/threonine-protein kinase</keyword>
<accession>A0A9W7GH85</accession>
<evidence type="ECO:0000256" key="7">
    <source>
        <dbReference type="ARBA" id="ARBA00022840"/>
    </source>
</evidence>
<keyword evidence="5 10" id="KW-0547">Nucleotide-binding</keyword>
<proteinExistence type="inferred from homology"/>
<keyword evidence="6" id="KW-0418">Kinase</keyword>
<dbReference type="EC" id="2.7.11.1" evidence="2"/>
<dbReference type="PROSITE" id="PS00107">
    <property type="entry name" value="PROTEIN_KINASE_ATP"/>
    <property type="match status" value="1"/>
</dbReference>
<dbReference type="SMART" id="SM00220">
    <property type="entry name" value="S_TKc"/>
    <property type="match status" value="1"/>
</dbReference>
<dbReference type="AlphaFoldDB" id="A0A9W7GH85"/>
<evidence type="ECO:0000256" key="1">
    <source>
        <dbReference type="ARBA" id="ARBA00008874"/>
    </source>
</evidence>
<dbReference type="InterPro" id="IPR000719">
    <property type="entry name" value="Prot_kinase_dom"/>
</dbReference>
<dbReference type="InterPro" id="IPR017441">
    <property type="entry name" value="Protein_kinase_ATP_BS"/>
</dbReference>
<name>A0A9W7GH85_9STRA</name>
<dbReference type="Pfam" id="PF00069">
    <property type="entry name" value="Pkinase"/>
    <property type="match status" value="1"/>
</dbReference>
<feature type="compositionally biased region" description="Basic residues" evidence="11">
    <location>
        <begin position="325"/>
        <end position="336"/>
    </location>
</feature>
<evidence type="ECO:0000313" key="13">
    <source>
        <dbReference type="EMBL" id="GMI44057.1"/>
    </source>
</evidence>
<dbReference type="OrthoDB" id="8693905at2759"/>
<evidence type="ECO:0000259" key="12">
    <source>
        <dbReference type="PROSITE" id="PS50011"/>
    </source>
</evidence>
<keyword evidence="14" id="KW-1185">Reference proteome</keyword>
<comment type="similarity">
    <text evidence="1">Belongs to the protein kinase superfamily. STE Ser/Thr protein kinase family. STE20 subfamily.</text>
</comment>
<reference evidence="14" key="1">
    <citation type="journal article" date="2023" name="Commun. Biol.">
        <title>Genome analysis of Parmales, the sister group of diatoms, reveals the evolutionary specialization of diatoms from phago-mixotrophs to photoautotrophs.</title>
        <authorList>
            <person name="Ban H."/>
            <person name="Sato S."/>
            <person name="Yoshikawa S."/>
            <person name="Yamada K."/>
            <person name="Nakamura Y."/>
            <person name="Ichinomiya M."/>
            <person name="Sato N."/>
            <person name="Blanc-Mathieu R."/>
            <person name="Endo H."/>
            <person name="Kuwata A."/>
            <person name="Ogata H."/>
        </authorList>
    </citation>
    <scope>NUCLEOTIDE SEQUENCE [LARGE SCALE GENOMIC DNA]</scope>
</reference>
<dbReference type="SUPFAM" id="SSF56112">
    <property type="entry name" value="Protein kinase-like (PK-like)"/>
    <property type="match status" value="1"/>
</dbReference>